<sequence>MDLAEQSVQNSSFNASSSQEKLVDFRRFDIQTLDILFGSLYAFIVCVGVVGNCLVLAVVKRTSSMHSTTNYLLVNLAVADIITLLWNPRTYSFAFYSSHPRGTLGDYLCKLFTGNGIIGVAIGASVLTLSTIAVERYHALVKPLTAGKLKIQFENVRYVIAGIWSIALLINLPDFVANRFDAKYGRCICPYSLESITDFRAHVLCTVFFLGGFPLLILGFCYFQIIKGIFFEKTIMGQAQGQEDDKSKRKLAKLLLSVTMAFYTCYLPYGIFMSFLTLSKRKTLIENQNSYTILLKTVEFLVTFSSFLNPVLYAFQSSNYRNGFVKICRFKRSVLPAKENSVTFNIRDFNEKQNKIFRMAEPRLSLKIPNLSEEC</sequence>
<keyword evidence="4 8" id="KW-0297">G-protein coupled receptor</keyword>
<dbReference type="InterPro" id="IPR017452">
    <property type="entry name" value="GPCR_Rhodpsn_7TM"/>
</dbReference>
<dbReference type="AlphaFoldDB" id="A0A6P8I8L8"/>
<name>A0A6P8I8L8_ACTTE</name>
<dbReference type="RefSeq" id="XP_031561432.1">
    <property type="nucleotide sequence ID" value="XM_031705572.1"/>
</dbReference>
<dbReference type="Proteomes" id="UP000515163">
    <property type="component" value="Unplaced"/>
</dbReference>
<evidence type="ECO:0000313" key="12">
    <source>
        <dbReference type="RefSeq" id="XP_031561432.1"/>
    </source>
</evidence>
<dbReference type="GO" id="GO:0004930">
    <property type="term" value="F:G protein-coupled receptor activity"/>
    <property type="evidence" value="ECO:0007669"/>
    <property type="project" value="UniProtKB-KW"/>
</dbReference>
<keyword evidence="2 8" id="KW-0812">Transmembrane</keyword>
<evidence type="ECO:0000256" key="4">
    <source>
        <dbReference type="ARBA" id="ARBA00023040"/>
    </source>
</evidence>
<dbReference type="KEGG" id="aten:116297353"/>
<keyword evidence="7 8" id="KW-0807">Transducer</keyword>
<dbReference type="InParanoid" id="A0A6P8I8L8"/>
<comment type="similarity">
    <text evidence="8">Belongs to the G-protein coupled receptor 1 family.</text>
</comment>
<dbReference type="Pfam" id="PF00001">
    <property type="entry name" value="7tm_1"/>
    <property type="match status" value="1"/>
</dbReference>
<dbReference type="InterPro" id="IPR000276">
    <property type="entry name" value="GPCR_Rhodpsn"/>
</dbReference>
<gene>
    <name evidence="12" type="primary">LOC116297353</name>
</gene>
<evidence type="ECO:0000256" key="2">
    <source>
        <dbReference type="ARBA" id="ARBA00022692"/>
    </source>
</evidence>
<reference evidence="12" key="1">
    <citation type="submission" date="2025-08" db="UniProtKB">
        <authorList>
            <consortium name="RefSeq"/>
        </authorList>
    </citation>
    <scope>IDENTIFICATION</scope>
    <source>
        <tissue evidence="12">Tentacle</tissue>
    </source>
</reference>
<feature type="transmembrane region" description="Helical" evidence="9">
    <location>
        <begin position="155"/>
        <end position="172"/>
    </location>
</feature>
<comment type="subcellular location">
    <subcellularLocation>
        <location evidence="1">Membrane</location>
        <topology evidence="1">Multi-pass membrane protein</topology>
    </subcellularLocation>
</comment>
<evidence type="ECO:0000256" key="1">
    <source>
        <dbReference type="ARBA" id="ARBA00004141"/>
    </source>
</evidence>
<feature type="domain" description="G-protein coupled receptors family 1 profile" evidence="10">
    <location>
        <begin position="51"/>
        <end position="313"/>
    </location>
</feature>
<dbReference type="PANTHER" id="PTHR45695">
    <property type="entry name" value="LEUCOKININ RECEPTOR-RELATED"/>
    <property type="match status" value="1"/>
</dbReference>
<dbReference type="GeneID" id="116297353"/>
<evidence type="ECO:0000256" key="5">
    <source>
        <dbReference type="ARBA" id="ARBA00023136"/>
    </source>
</evidence>
<feature type="transmembrane region" description="Helical" evidence="9">
    <location>
        <begin position="35"/>
        <end position="59"/>
    </location>
</feature>
<feature type="transmembrane region" description="Helical" evidence="9">
    <location>
        <begin position="254"/>
        <end position="273"/>
    </location>
</feature>
<dbReference type="GO" id="GO:0005886">
    <property type="term" value="C:plasma membrane"/>
    <property type="evidence" value="ECO:0007669"/>
    <property type="project" value="TreeGrafter"/>
</dbReference>
<proteinExistence type="inferred from homology"/>
<feature type="transmembrane region" description="Helical" evidence="9">
    <location>
        <begin position="293"/>
        <end position="315"/>
    </location>
</feature>
<organism evidence="11 12">
    <name type="scientific">Actinia tenebrosa</name>
    <name type="common">Australian red waratah sea anemone</name>
    <dbReference type="NCBI Taxonomy" id="6105"/>
    <lineage>
        <taxon>Eukaryota</taxon>
        <taxon>Metazoa</taxon>
        <taxon>Cnidaria</taxon>
        <taxon>Anthozoa</taxon>
        <taxon>Hexacorallia</taxon>
        <taxon>Actiniaria</taxon>
        <taxon>Actiniidae</taxon>
        <taxon>Actinia</taxon>
    </lineage>
</organism>
<dbReference type="PROSITE" id="PS00237">
    <property type="entry name" value="G_PROTEIN_RECEP_F1_1"/>
    <property type="match status" value="1"/>
</dbReference>
<dbReference type="CDD" id="cd00637">
    <property type="entry name" value="7tm_classA_rhodopsin-like"/>
    <property type="match status" value="1"/>
</dbReference>
<feature type="transmembrane region" description="Helical" evidence="9">
    <location>
        <begin position="111"/>
        <end position="134"/>
    </location>
</feature>
<evidence type="ECO:0000256" key="9">
    <source>
        <dbReference type="SAM" id="Phobius"/>
    </source>
</evidence>
<dbReference type="PRINTS" id="PR00237">
    <property type="entry name" value="GPCRRHODOPSN"/>
</dbReference>
<evidence type="ECO:0000256" key="3">
    <source>
        <dbReference type="ARBA" id="ARBA00022989"/>
    </source>
</evidence>
<keyword evidence="5 9" id="KW-0472">Membrane</keyword>
<protein>
    <submittedName>
        <fullName evidence="12">C-X-C chemokine receptor type 2-like</fullName>
    </submittedName>
</protein>
<keyword evidence="3 9" id="KW-1133">Transmembrane helix</keyword>
<accession>A0A6P8I8L8</accession>
<feature type="transmembrane region" description="Helical" evidence="9">
    <location>
        <begin position="71"/>
        <end position="91"/>
    </location>
</feature>
<feature type="transmembrane region" description="Helical" evidence="9">
    <location>
        <begin position="201"/>
        <end position="223"/>
    </location>
</feature>
<evidence type="ECO:0000256" key="6">
    <source>
        <dbReference type="ARBA" id="ARBA00023170"/>
    </source>
</evidence>
<dbReference type="PROSITE" id="PS50262">
    <property type="entry name" value="G_PROTEIN_RECEP_F1_2"/>
    <property type="match status" value="1"/>
</dbReference>
<dbReference type="Gene3D" id="1.20.1070.10">
    <property type="entry name" value="Rhodopsin 7-helix transmembrane proteins"/>
    <property type="match status" value="1"/>
</dbReference>
<evidence type="ECO:0000256" key="7">
    <source>
        <dbReference type="ARBA" id="ARBA00023224"/>
    </source>
</evidence>
<dbReference type="PANTHER" id="PTHR45695:SF9">
    <property type="entry name" value="LEUCOKININ RECEPTOR"/>
    <property type="match status" value="1"/>
</dbReference>
<evidence type="ECO:0000256" key="8">
    <source>
        <dbReference type="RuleBase" id="RU000688"/>
    </source>
</evidence>
<keyword evidence="6 8" id="KW-0675">Receptor</keyword>
<dbReference type="SUPFAM" id="SSF81321">
    <property type="entry name" value="Family A G protein-coupled receptor-like"/>
    <property type="match status" value="1"/>
</dbReference>
<keyword evidence="11" id="KW-1185">Reference proteome</keyword>
<evidence type="ECO:0000313" key="11">
    <source>
        <dbReference type="Proteomes" id="UP000515163"/>
    </source>
</evidence>
<dbReference type="OrthoDB" id="9874829at2759"/>
<evidence type="ECO:0000259" key="10">
    <source>
        <dbReference type="PROSITE" id="PS50262"/>
    </source>
</evidence>